<dbReference type="PROSITE" id="PS01095">
    <property type="entry name" value="GH18_1"/>
    <property type="match status" value="1"/>
</dbReference>
<evidence type="ECO:0000256" key="7">
    <source>
        <dbReference type="ARBA" id="ARBA00022801"/>
    </source>
</evidence>
<dbReference type="SUPFAM" id="SSF51445">
    <property type="entry name" value="(Trans)glycosidases"/>
    <property type="match status" value="1"/>
</dbReference>
<keyword evidence="12" id="KW-0624">Polysaccharide degradation</keyword>
<evidence type="ECO:0000256" key="13">
    <source>
        <dbReference type="RuleBase" id="RU000489"/>
    </source>
</evidence>
<name>A0A7N0U5K9_KALFE</name>
<evidence type="ECO:0000256" key="2">
    <source>
        <dbReference type="ARBA" id="ARBA00004613"/>
    </source>
</evidence>
<comment type="similarity">
    <text evidence="3">Belongs to the glycosyl hydrolase 18 family. Chitinase class II subfamily.</text>
</comment>
<dbReference type="InterPro" id="IPR017853">
    <property type="entry name" value="GH"/>
</dbReference>
<evidence type="ECO:0000256" key="12">
    <source>
        <dbReference type="ARBA" id="ARBA00023326"/>
    </source>
</evidence>
<evidence type="ECO:0000256" key="14">
    <source>
        <dbReference type="SAM" id="SignalP"/>
    </source>
</evidence>
<dbReference type="EC" id="3.2.1.14" evidence="4"/>
<feature type="chain" id="PRO_5029877948" description="chitinase" evidence="14">
    <location>
        <begin position="27"/>
        <end position="296"/>
    </location>
</feature>
<dbReference type="OMA" id="CIRESKY"/>
<dbReference type="Proteomes" id="UP000594263">
    <property type="component" value="Unplaced"/>
</dbReference>
<dbReference type="CDD" id="cd02877">
    <property type="entry name" value="GH18_hevamine_XipI_class_III"/>
    <property type="match status" value="1"/>
</dbReference>
<feature type="signal peptide" evidence="14">
    <location>
        <begin position="1"/>
        <end position="26"/>
    </location>
</feature>
<dbReference type="PROSITE" id="PS51910">
    <property type="entry name" value="GH18_2"/>
    <property type="match status" value="1"/>
</dbReference>
<keyword evidence="11 13" id="KW-0326">Glycosidase</keyword>
<dbReference type="FunFam" id="3.20.20.80:FF:000015">
    <property type="entry name" value="Acidic endochitinase SE2"/>
    <property type="match status" value="1"/>
</dbReference>
<evidence type="ECO:0000256" key="1">
    <source>
        <dbReference type="ARBA" id="ARBA00000822"/>
    </source>
</evidence>
<organism evidence="16 17">
    <name type="scientific">Kalanchoe fedtschenkoi</name>
    <name type="common">Lavender scallops</name>
    <name type="synonym">South American air plant</name>
    <dbReference type="NCBI Taxonomy" id="63787"/>
    <lineage>
        <taxon>Eukaryota</taxon>
        <taxon>Viridiplantae</taxon>
        <taxon>Streptophyta</taxon>
        <taxon>Embryophyta</taxon>
        <taxon>Tracheophyta</taxon>
        <taxon>Spermatophyta</taxon>
        <taxon>Magnoliopsida</taxon>
        <taxon>eudicotyledons</taxon>
        <taxon>Gunneridae</taxon>
        <taxon>Pentapetalae</taxon>
        <taxon>Saxifragales</taxon>
        <taxon>Crassulaceae</taxon>
        <taxon>Kalanchoe</taxon>
    </lineage>
</organism>
<keyword evidence="7 13" id="KW-0378">Hydrolase</keyword>
<reference evidence="16" key="1">
    <citation type="submission" date="2021-01" db="UniProtKB">
        <authorList>
            <consortium name="EnsemblPlants"/>
        </authorList>
    </citation>
    <scope>IDENTIFICATION</scope>
</reference>
<dbReference type="GO" id="GO:0008843">
    <property type="term" value="F:endochitinase activity"/>
    <property type="evidence" value="ECO:0007669"/>
    <property type="project" value="UniProtKB-EC"/>
</dbReference>
<evidence type="ECO:0000313" key="17">
    <source>
        <dbReference type="Proteomes" id="UP000594263"/>
    </source>
</evidence>
<evidence type="ECO:0000259" key="15">
    <source>
        <dbReference type="PROSITE" id="PS51910"/>
    </source>
</evidence>
<dbReference type="InterPro" id="IPR001579">
    <property type="entry name" value="Glyco_hydro_18_chit_AS"/>
</dbReference>
<evidence type="ECO:0000256" key="6">
    <source>
        <dbReference type="ARBA" id="ARBA00022729"/>
    </source>
</evidence>
<keyword evidence="17" id="KW-1185">Reference proteome</keyword>
<sequence>MAGSFNSSVILSLTVIVLLLCETSHGAGISIYWGQDGREGTLAETCASGNYQFVNLAFLSLFGNGQPKVLNLAGHCDQASNTCVALSSEIKACQAQGIKVLLSIGGAVAGYSLASPADAQDLADYLWNNFLSGQSPSTPLGDAVLDGVDFDIEHGTGLYWDDLARALSAYGQQRKIYLAAAPQCVFPDGNLSKAIDTGLFDYVWVQFYNNPGCHYAGNSAANLMTAWNKWVTVPAGQVFLGLPAAPEAAGFGGYVDPQVLVADVLPSIKTSPKYGGIMLWNKFYDNGYSAAIKASV</sequence>
<dbReference type="GO" id="GO:0005576">
    <property type="term" value="C:extracellular region"/>
    <property type="evidence" value="ECO:0007669"/>
    <property type="project" value="UniProtKB-SubCell"/>
</dbReference>
<evidence type="ECO:0000256" key="8">
    <source>
        <dbReference type="ARBA" id="ARBA00023024"/>
    </source>
</evidence>
<keyword evidence="9" id="KW-1015">Disulfide bond</keyword>
<dbReference type="InterPro" id="IPR050542">
    <property type="entry name" value="Glycosyl_Hydrlase18_Chitinase"/>
</dbReference>
<evidence type="ECO:0000256" key="4">
    <source>
        <dbReference type="ARBA" id="ARBA00012729"/>
    </source>
</evidence>
<evidence type="ECO:0000256" key="5">
    <source>
        <dbReference type="ARBA" id="ARBA00022525"/>
    </source>
</evidence>
<dbReference type="GO" id="GO:0006032">
    <property type="term" value="P:chitin catabolic process"/>
    <property type="evidence" value="ECO:0007669"/>
    <property type="project" value="UniProtKB-KW"/>
</dbReference>
<dbReference type="AlphaFoldDB" id="A0A7N0U5K9"/>
<dbReference type="Gene3D" id="3.20.20.80">
    <property type="entry name" value="Glycosidases"/>
    <property type="match status" value="1"/>
</dbReference>
<keyword evidence="8" id="KW-0146">Chitin degradation</keyword>
<protein>
    <recommendedName>
        <fullName evidence="4">chitinase</fullName>
        <ecNumber evidence="4">3.2.1.14</ecNumber>
    </recommendedName>
</protein>
<evidence type="ECO:0000256" key="3">
    <source>
        <dbReference type="ARBA" id="ARBA00009121"/>
    </source>
</evidence>
<evidence type="ECO:0000313" key="16">
    <source>
        <dbReference type="EnsemblPlants" id="Kaladp0053s0685.1.v1.1.CDS.1"/>
    </source>
</evidence>
<dbReference type="EnsemblPlants" id="Kaladp0053s0685.1.v1.1">
    <property type="protein sequence ID" value="Kaladp0053s0685.1.v1.1.CDS.1"/>
    <property type="gene ID" value="Kaladp0053s0685.v1.1"/>
</dbReference>
<proteinExistence type="inferred from homology"/>
<dbReference type="PANTHER" id="PTHR45708">
    <property type="entry name" value="ENDOCHITINASE"/>
    <property type="match status" value="1"/>
</dbReference>
<dbReference type="InterPro" id="IPR001223">
    <property type="entry name" value="Glyco_hydro18_cat"/>
</dbReference>
<keyword evidence="5" id="KW-0964">Secreted</keyword>
<keyword evidence="10" id="KW-0119">Carbohydrate metabolism</keyword>
<feature type="domain" description="GH18" evidence="15">
    <location>
        <begin position="27"/>
        <end position="296"/>
    </location>
</feature>
<dbReference type="InterPro" id="IPR045321">
    <property type="entry name" value="Cts1-like"/>
</dbReference>
<evidence type="ECO:0000256" key="10">
    <source>
        <dbReference type="ARBA" id="ARBA00023277"/>
    </source>
</evidence>
<dbReference type="PANTHER" id="PTHR45708:SF22">
    <property type="entry name" value="ACIDIC ENDOCHITINASE"/>
    <property type="match status" value="1"/>
</dbReference>
<dbReference type="Pfam" id="PF00704">
    <property type="entry name" value="Glyco_hydro_18"/>
    <property type="match status" value="1"/>
</dbReference>
<dbReference type="Gramene" id="Kaladp0053s0685.1.v1.1">
    <property type="protein sequence ID" value="Kaladp0053s0685.1.v1.1.CDS.1"/>
    <property type="gene ID" value="Kaladp0053s0685.v1.1"/>
</dbReference>
<comment type="subcellular location">
    <subcellularLocation>
        <location evidence="2">Secreted</location>
    </subcellularLocation>
</comment>
<accession>A0A7N0U5K9</accession>
<evidence type="ECO:0000256" key="9">
    <source>
        <dbReference type="ARBA" id="ARBA00023157"/>
    </source>
</evidence>
<keyword evidence="6 14" id="KW-0732">Signal</keyword>
<comment type="catalytic activity">
    <reaction evidence="1">
        <text>Random endo-hydrolysis of N-acetyl-beta-D-glucosaminide (1-&gt;4)-beta-linkages in chitin and chitodextrins.</text>
        <dbReference type="EC" id="3.2.1.14"/>
    </reaction>
</comment>
<evidence type="ECO:0000256" key="11">
    <source>
        <dbReference type="ARBA" id="ARBA00023295"/>
    </source>
</evidence>
<dbReference type="GO" id="GO:0000272">
    <property type="term" value="P:polysaccharide catabolic process"/>
    <property type="evidence" value="ECO:0007669"/>
    <property type="project" value="UniProtKB-KW"/>
</dbReference>